<evidence type="ECO:0000256" key="1">
    <source>
        <dbReference type="ARBA" id="ARBA00008416"/>
    </source>
</evidence>
<protein>
    <submittedName>
        <fullName evidence="6">Pirin-like-family protein, putative</fullName>
    </submittedName>
</protein>
<keyword evidence="2" id="KW-0408">Iron</keyword>
<name>M3HKC0_CANMX</name>
<dbReference type="OrthoDB" id="198735at2759"/>
<dbReference type="CDD" id="cd02909">
    <property type="entry name" value="cupin_pirin_N"/>
    <property type="match status" value="1"/>
</dbReference>
<feature type="domain" description="Pirin C-terminal" evidence="5">
    <location>
        <begin position="179"/>
        <end position="288"/>
    </location>
</feature>
<dbReference type="eggNOG" id="ENOG502QQ5A">
    <property type="taxonomic scope" value="Eukaryota"/>
</dbReference>
<evidence type="ECO:0000313" key="7">
    <source>
        <dbReference type="Proteomes" id="UP000011777"/>
    </source>
</evidence>
<dbReference type="Pfam" id="PF05726">
    <property type="entry name" value="Pirin_C"/>
    <property type="match status" value="1"/>
</dbReference>
<evidence type="ECO:0000259" key="4">
    <source>
        <dbReference type="Pfam" id="PF02678"/>
    </source>
</evidence>
<dbReference type="OMA" id="GRMRHRD"/>
<dbReference type="InterPro" id="IPR008778">
    <property type="entry name" value="Pirin_C_dom"/>
</dbReference>
<organism evidence="6 7">
    <name type="scientific">Candida maltosa (strain Xu316)</name>
    <name type="common">Yeast</name>
    <dbReference type="NCBI Taxonomy" id="1245528"/>
    <lineage>
        <taxon>Eukaryota</taxon>
        <taxon>Fungi</taxon>
        <taxon>Dikarya</taxon>
        <taxon>Ascomycota</taxon>
        <taxon>Saccharomycotina</taxon>
        <taxon>Pichiomycetes</taxon>
        <taxon>Debaryomycetaceae</taxon>
        <taxon>Candida/Lodderomyces clade</taxon>
        <taxon>Candida</taxon>
    </lineage>
</organism>
<gene>
    <name evidence="6" type="ORF">G210_1711</name>
</gene>
<dbReference type="Proteomes" id="UP000011777">
    <property type="component" value="Unassembled WGS sequence"/>
</dbReference>
<keyword evidence="7" id="KW-1185">Reference proteome</keyword>
<dbReference type="CDD" id="cd02247">
    <property type="entry name" value="cupin_pirin_C"/>
    <property type="match status" value="1"/>
</dbReference>
<feature type="binding site" evidence="2">
    <location>
        <position position="103"/>
    </location>
    <ligand>
        <name>Fe cation</name>
        <dbReference type="ChEBI" id="CHEBI:24875"/>
    </ligand>
</feature>
<dbReference type="AlphaFoldDB" id="M3HKC0"/>
<comment type="caution">
    <text evidence="6">The sequence shown here is derived from an EMBL/GenBank/DDBJ whole genome shotgun (WGS) entry which is preliminary data.</text>
</comment>
<evidence type="ECO:0000259" key="5">
    <source>
        <dbReference type="Pfam" id="PF05726"/>
    </source>
</evidence>
<feature type="binding site" evidence="2">
    <location>
        <position position="105"/>
    </location>
    <ligand>
        <name>Fe cation</name>
        <dbReference type="ChEBI" id="CHEBI:24875"/>
    </ligand>
</feature>
<dbReference type="InterPro" id="IPR012093">
    <property type="entry name" value="Pirin"/>
</dbReference>
<dbReference type="PANTHER" id="PTHR13903">
    <property type="entry name" value="PIRIN-RELATED"/>
    <property type="match status" value="1"/>
</dbReference>
<comment type="similarity">
    <text evidence="1 3">Belongs to the pirin family.</text>
</comment>
<dbReference type="GO" id="GO:0046872">
    <property type="term" value="F:metal ion binding"/>
    <property type="evidence" value="ECO:0007669"/>
    <property type="project" value="UniProtKB-KW"/>
</dbReference>
<dbReference type="Pfam" id="PF02678">
    <property type="entry name" value="Pirin"/>
    <property type="match status" value="1"/>
</dbReference>
<proteinExistence type="inferred from homology"/>
<dbReference type="InterPro" id="IPR011051">
    <property type="entry name" value="RmlC_Cupin_sf"/>
</dbReference>
<dbReference type="HOGENOM" id="CLU_045717_0_1_1"/>
<dbReference type="InterPro" id="IPR003829">
    <property type="entry name" value="Pirin_N_dom"/>
</dbReference>
<dbReference type="PANTHER" id="PTHR13903:SF8">
    <property type="entry name" value="PIRIN"/>
    <property type="match status" value="1"/>
</dbReference>
<evidence type="ECO:0000313" key="6">
    <source>
        <dbReference type="EMBL" id="EMG47837.1"/>
    </source>
</evidence>
<evidence type="ECO:0000256" key="2">
    <source>
        <dbReference type="PIRSR" id="PIRSR006232-1"/>
    </source>
</evidence>
<keyword evidence="2" id="KW-0479">Metal-binding</keyword>
<comment type="cofactor">
    <cofactor evidence="2">
        <name>Fe cation</name>
        <dbReference type="ChEBI" id="CHEBI:24875"/>
    </cofactor>
    <text evidence="2">Binds 1 Fe cation per subunit.</text>
</comment>
<dbReference type="SUPFAM" id="SSF51182">
    <property type="entry name" value="RmlC-like cupins"/>
    <property type="match status" value="1"/>
</dbReference>
<feature type="binding site" evidence="2">
    <location>
        <position position="61"/>
    </location>
    <ligand>
        <name>Fe cation</name>
        <dbReference type="ChEBI" id="CHEBI:24875"/>
    </ligand>
</feature>
<reference evidence="6 7" key="1">
    <citation type="submission" date="2013-02" db="EMBL/GenBank/DDBJ databases">
        <title>Genome sequence of Candida maltosa Xu316, a potential industrial strain for xylitol and ethanol production.</title>
        <authorList>
            <person name="Yu J."/>
            <person name="Wang Q."/>
            <person name="Geng X."/>
            <person name="Bao W."/>
            <person name="He P."/>
            <person name="Cai J."/>
        </authorList>
    </citation>
    <scope>NUCLEOTIDE SEQUENCE [LARGE SCALE GENOMIC DNA]</scope>
    <source>
        <strain evidence="7">Xu316</strain>
    </source>
</reference>
<sequence length="336" mass="38100">MSTPRSISKVITARQQAEGVGARVRRSIGTMNQRSFNPFLMFDCFSSIGEKRMGKFPEHPHQGQETITYLVSGALAHEDLTGGMGILYSGDLQFMTAGKGIVHSEMPLPSESEVPTIVLQLWIDLPDSLKDCEPSYRIMREWEIPEIVVDNNRVTIRIISGTSYGQQYIHKLASVPVNYYHYKVKAGGEFKQELESGFNYFLNVFKGNNLELNETIEISQNQNVFFGKDGDYITGKNVNMVDTEANEIEFVIIGAKMLHQEVISYGPFVADSMEKIEKAIIDYQYRQNGFEKRKTWRTLLSNGVTEEMIQGPLNGNLEKRAAQRKAYFEQKNVSHA</sequence>
<feature type="domain" description="Pirin N-terminal" evidence="4">
    <location>
        <begin position="22"/>
        <end position="123"/>
    </location>
</feature>
<dbReference type="PIRSF" id="PIRSF006232">
    <property type="entry name" value="Pirin"/>
    <property type="match status" value="1"/>
</dbReference>
<evidence type="ECO:0000256" key="3">
    <source>
        <dbReference type="RuleBase" id="RU003457"/>
    </source>
</evidence>
<feature type="binding site" evidence="2">
    <location>
        <position position="59"/>
    </location>
    <ligand>
        <name>Fe cation</name>
        <dbReference type="ChEBI" id="CHEBI:24875"/>
    </ligand>
</feature>
<dbReference type="STRING" id="1245528.M3HKC0"/>
<accession>M3HKC0</accession>
<dbReference type="EMBL" id="AOGT01001359">
    <property type="protein sequence ID" value="EMG47837.1"/>
    <property type="molecule type" value="Genomic_DNA"/>
</dbReference>
<dbReference type="InterPro" id="IPR014710">
    <property type="entry name" value="RmlC-like_jellyroll"/>
</dbReference>
<dbReference type="Gene3D" id="2.60.120.10">
    <property type="entry name" value="Jelly Rolls"/>
    <property type="match status" value="2"/>
</dbReference>